<dbReference type="OrthoDB" id="522106at2759"/>
<gene>
    <name evidence="2" type="ORF">NEMVEDRAFT_v1g237749</name>
</gene>
<dbReference type="Proteomes" id="UP000001593">
    <property type="component" value="Unassembled WGS sequence"/>
</dbReference>
<feature type="region of interest" description="Disordered" evidence="1">
    <location>
        <begin position="89"/>
        <end position="140"/>
    </location>
</feature>
<evidence type="ECO:0000313" key="2">
    <source>
        <dbReference type="EMBL" id="EDO49871.1"/>
    </source>
</evidence>
<dbReference type="PANTHER" id="PTHR47110">
    <property type="entry name" value="TESTIS-SPECIFIC EXPRESSED PROTEIN 55"/>
    <property type="match status" value="1"/>
</dbReference>
<reference evidence="2 3" key="1">
    <citation type="journal article" date="2007" name="Science">
        <title>Sea anemone genome reveals ancestral eumetazoan gene repertoire and genomic organization.</title>
        <authorList>
            <person name="Putnam N.H."/>
            <person name="Srivastava M."/>
            <person name="Hellsten U."/>
            <person name="Dirks B."/>
            <person name="Chapman J."/>
            <person name="Salamov A."/>
            <person name="Terry A."/>
            <person name="Shapiro H."/>
            <person name="Lindquist E."/>
            <person name="Kapitonov V.V."/>
            <person name="Jurka J."/>
            <person name="Genikhovich G."/>
            <person name="Grigoriev I.V."/>
            <person name="Lucas S.M."/>
            <person name="Steele R.E."/>
            <person name="Finnerty J.R."/>
            <person name="Technau U."/>
            <person name="Martindale M.Q."/>
            <person name="Rokhsar D.S."/>
        </authorList>
    </citation>
    <scope>NUCLEOTIDE SEQUENCE [LARGE SCALE GENOMIC DNA]</scope>
    <source>
        <strain evidence="3">CH2 X CH6</strain>
    </source>
</reference>
<dbReference type="Pfam" id="PF17819">
    <property type="entry name" value="Tex55"/>
    <property type="match status" value="1"/>
</dbReference>
<protein>
    <submittedName>
        <fullName evidence="2">Uncharacterized protein</fullName>
    </submittedName>
</protein>
<dbReference type="SUPFAM" id="SSF47391">
    <property type="entry name" value="Dimerization-anchoring domain of cAMP-dependent PK regulatory subunit"/>
    <property type="match status" value="1"/>
</dbReference>
<dbReference type="KEGG" id="nve:5522183"/>
<evidence type="ECO:0000313" key="3">
    <source>
        <dbReference type="Proteomes" id="UP000001593"/>
    </source>
</evidence>
<dbReference type="EMBL" id="DS469507">
    <property type="protein sequence ID" value="EDO49871.1"/>
    <property type="molecule type" value="Genomic_DNA"/>
</dbReference>
<feature type="region of interest" description="Disordered" evidence="1">
    <location>
        <begin position="33"/>
        <end position="71"/>
    </location>
</feature>
<organism evidence="2 3">
    <name type="scientific">Nematostella vectensis</name>
    <name type="common">Starlet sea anemone</name>
    <dbReference type="NCBI Taxonomy" id="45351"/>
    <lineage>
        <taxon>Eukaryota</taxon>
        <taxon>Metazoa</taxon>
        <taxon>Cnidaria</taxon>
        <taxon>Anthozoa</taxon>
        <taxon>Hexacorallia</taxon>
        <taxon>Actiniaria</taxon>
        <taxon>Edwardsiidae</taxon>
        <taxon>Nematostella</taxon>
    </lineage>
</organism>
<dbReference type="PANTHER" id="PTHR47110:SF3">
    <property type="entry name" value="TESTIS-SPECIFIC EXPRESSED PROTEIN 55-LIKE"/>
    <property type="match status" value="1"/>
</dbReference>
<feature type="compositionally biased region" description="Basic and acidic residues" evidence="1">
    <location>
        <begin position="40"/>
        <end position="49"/>
    </location>
</feature>
<name>A7REY0_NEMVE</name>
<sequence length="200" mass="22664">MSDGDDCLSEVNSLVSFSDGTIHSMDNMSVQDLSEWPELDGERLQKDQKPQILNEPRKTLPRTPSDQEIDTLVTNTIKQAEITIKKDINIDNQDDIPRSNEAGSGNNKVEPPKDNDGGSIVKENEESTPEVPEPDGPPLIAETHPLVKSVAYLERHGIFRMFQNFSADIVYQRPDNPLQFMIDRLTEMREEKSRKEKDET</sequence>
<dbReference type="HOGENOM" id="CLU_1367666_0_0_1"/>
<keyword evidence="3" id="KW-1185">Reference proteome</keyword>
<dbReference type="CDD" id="cd22975">
    <property type="entry name" value="DD_TEX55"/>
    <property type="match status" value="1"/>
</dbReference>
<dbReference type="InterPro" id="IPR048377">
    <property type="entry name" value="TEX55_DD"/>
</dbReference>
<dbReference type="InParanoid" id="A7REY0"/>
<evidence type="ECO:0000256" key="1">
    <source>
        <dbReference type="SAM" id="MobiDB-lite"/>
    </source>
</evidence>
<feature type="compositionally biased region" description="Polar residues" evidence="1">
    <location>
        <begin position="62"/>
        <end position="71"/>
    </location>
</feature>
<dbReference type="AlphaFoldDB" id="A7REY0"/>
<dbReference type="InterPro" id="IPR040760">
    <property type="entry name" value="Tex55"/>
</dbReference>
<accession>A7REY0</accession>
<proteinExistence type="predicted"/>